<dbReference type="RefSeq" id="WP_021725452.1">
    <property type="nucleotide sequence ID" value="NZ_AWEZ01000020.1"/>
</dbReference>
<name>U2T9X5_9ACTN</name>
<feature type="domain" description="LicD/FKTN/FKRP nucleotidyltransferase" evidence="1">
    <location>
        <begin position="29"/>
        <end position="254"/>
    </location>
</feature>
<dbReference type="STRING" id="1125712.HMPREF1316_1483"/>
<reference evidence="2 3" key="1">
    <citation type="submission" date="2013-08" db="EMBL/GenBank/DDBJ databases">
        <authorList>
            <person name="Durkin A.S."/>
            <person name="Haft D.R."/>
            <person name="McCorrison J."/>
            <person name="Torralba M."/>
            <person name="Gillis M."/>
            <person name="Haft D.H."/>
            <person name="Methe B."/>
            <person name="Sutton G."/>
            <person name="Nelson K.E."/>
        </authorList>
    </citation>
    <scope>NUCLEOTIDE SEQUENCE [LARGE SCALE GENOMIC DNA]</scope>
    <source>
        <strain evidence="2 3">F0195</strain>
    </source>
</reference>
<dbReference type="EMBL" id="AWEZ01000020">
    <property type="protein sequence ID" value="ERL09824.1"/>
    <property type="molecule type" value="Genomic_DNA"/>
</dbReference>
<proteinExistence type="predicted"/>
<dbReference type="PANTHER" id="PTHR43404:SF2">
    <property type="entry name" value="LIPOPOLYSACCHARIDE CHOLINEPHOSPHOTRANSFERASE LICD"/>
    <property type="match status" value="1"/>
</dbReference>
<dbReference type="PATRIC" id="fig|1125712.3.peg.545"/>
<dbReference type="Pfam" id="PF04991">
    <property type="entry name" value="LicD"/>
    <property type="match status" value="1"/>
</dbReference>
<dbReference type="PANTHER" id="PTHR43404">
    <property type="entry name" value="LIPOPOLYSACCHARIDE CHOLINEPHOSPHOTRANSFERASE LICD"/>
    <property type="match status" value="1"/>
</dbReference>
<organism evidence="2 3">
    <name type="scientific">Olsenella profusa F0195</name>
    <dbReference type="NCBI Taxonomy" id="1125712"/>
    <lineage>
        <taxon>Bacteria</taxon>
        <taxon>Bacillati</taxon>
        <taxon>Actinomycetota</taxon>
        <taxon>Coriobacteriia</taxon>
        <taxon>Coriobacteriales</taxon>
        <taxon>Atopobiaceae</taxon>
        <taxon>Olsenella</taxon>
    </lineage>
</organism>
<dbReference type="eggNOG" id="COG3475">
    <property type="taxonomic scope" value="Bacteria"/>
</dbReference>
<evidence type="ECO:0000259" key="1">
    <source>
        <dbReference type="Pfam" id="PF04991"/>
    </source>
</evidence>
<evidence type="ECO:0000313" key="2">
    <source>
        <dbReference type="EMBL" id="ERL09824.1"/>
    </source>
</evidence>
<comment type="caution">
    <text evidence="2">The sequence shown here is derived from an EMBL/GenBank/DDBJ whole genome shotgun (WGS) entry which is preliminary data.</text>
</comment>
<protein>
    <submittedName>
        <fullName evidence="2">LICD family protein</fullName>
    </submittedName>
</protein>
<dbReference type="GO" id="GO:0009100">
    <property type="term" value="P:glycoprotein metabolic process"/>
    <property type="evidence" value="ECO:0007669"/>
    <property type="project" value="UniProtKB-ARBA"/>
</dbReference>
<dbReference type="Proteomes" id="UP000016638">
    <property type="component" value="Unassembled WGS sequence"/>
</dbReference>
<dbReference type="InterPro" id="IPR007074">
    <property type="entry name" value="LicD/FKTN/FKRP_NTP_transf"/>
</dbReference>
<evidence type="ECO:0000313" key="3">
    <source>
        <dbReference type="Proteomes" id="UP000016638"/>
    </source>
</evidence>
<gene>
    <name evidence="2" type="ORF">HMPREF1316_1483</name>
</gene>
<accession>U2T9X5</accession>
<sequence>MDKASYPDGVLERLQDAERSILAAIDATCRENGITYFIDSGTCLGAVRHGGFIPWDDDADVGMPIEDYRRFLELAPKALPQGFSLHTMRDTKGLPVLWAKVFLDGTLFYDDLYEQAGCRQSIFVDVFPYVALDRDPVRADERGKAAVRLQQKAWLHSVHTPRVPASMRTPGLFRAGFAIGHYTIGRLYTPQKLMDSFESLLAVNDAGDRWVDTAYPQFGAFATDVLLPTREIAFCGLRLMGPHDTDSYLTTLYGDYRQFPPMSERYTHLPVMLDFGDGVNVMER</sequence>
<dbReference type="OrthoDB" id="3780655at2"/>
<keyword evidence="3" id="KW-1185">Reference proteome</keyword>
<dbReference type="InterPro" id="IPR052942">
    <property type="entry name" value="LPS_cholinephosphotransferase"/>
</dbReference>
<dbReference type="AlphaFoldDB" id="U2T9X5"/>